<dbReference type="InterPro" id="IPR000387">
    <property type="entry name" value="Tyr_Pase_dom"/>
</dbReference>
<reference evidence="3" key="1">
    <citation type="journal article" date="2018" name="Nat. Microbiol.">
        <title>Leveraging single-cell genomics to expand the fungal tree of life.</title>
        <authorList>
            <person name="Ahrendt S.R."/>
            <person name="Quandt C.A."/>
            <person name="Ciobanu D."/>
            <person name="Clum A."/>
            <person name="Salamov A."/>
            <person name="Andreopoulos B."/>
            <person name="Cheng J.F."/>
            <person name="Woyke T."/>
            <person name="Pelin A."/>
            <person name="Henrissat B."/>
            <person name="Reynolds N.K."/>
            <person name="Benny G.L."/>
            <person name="Smith M.E."/>
            <person name="James T.Y."/>
            <person name="Grigoriev I.V."/>
        </authorList>
    </citation>
    <scope>NUCLEOTIDE SEQUENCE [LARGE SCALE GENOMIC DNA]</scope>
    <source>
        <strain evidence="3">CSF55</strain>
    </source>
</reference>
<dbReference type="Pfam" id="PF00782">
    <property type="entry name" value="DSPc"/>
    <property type="match status" value="1"/>
</dbReference>
<dbReference type="PROSITE" id="PS00383">
    <property type="entry name" value="TYR_PHOSPHATASE_1"/>
    <property type="match status" value="1"/>
</dbReference>
<dbReference type="InterPro" id="IPR000340">
    <property type="entry name" value="Dual-sp_phosphatase_cat-dom"/>
</dbReference>
<dbReference type="InterPro" id="IPR029021">
    <property type="entry name" value="Prot-tyrosine_phosphatase-like"/>
</dbReference>
<dbReference type="InterPro" id="IPR016130">
    <property type="entry name" value="Tyr_Pase_AS"/>
</dbReference>
<dbReference type="AlphaFoldDB" id="A0A4P9YNP7"/>
<name>A0A4P9YNP7_ROZAC</name>
<dbReference type="EMBL" id="ML004964">
    <property type="protein sequence ID" value="RKP21337.1"/>
    <property type="molecule type" value="Genomic_DNA"/>
</dbReference>
<dbReference type="Gene3D" id="3.90.190.10">
    <property type="entry name" value="Protein tyrosine phosphatase superfamily"/>
    <property type="match status" value="1"/>
</dbReference>
<proteinExistence type="predicted"/>
<evidence type="ECO:0000313" key="2">
    <source>
        <dbReference type="EMBL" id="RKP21337.1"/>
    </source>
</evidence>
<evidence type="ECO:0000259" key="1">
    <source>
        <dbReference type="PROSITE" id="PS50056"/>
    </source>
</evidence>
<dbReference type="FunFam" id="3.90.190.10:FF:000157">
    <property type="entry name" value="Protein-tyrosine phosphatase"/>
    <property type="match status" value="1"/>
</dbReference>
<protein>
    <submittedName>
        <fullName evidence="2">Phosphatases II</fullName>
    </submittedName>
</protein>
<accession>A0A4P9YNP7</accession>
<dbReference type="PROSITE" id="PS50056">
    <property type="entry name" value="TYR_PHOSPHATASE_2"/>
    <property type="match status" value="1"/>
</dbReference>
<dbReference type="PANTHER" id="PTHR23339">
    <property type="entry name" value="TYROSINE SPECIFIC PROTEIN PHOSPHATASE AND DUAL SPECIFICITY PROTEIN PHOSPHATASE"/>
    <property type="match status" value="1"/>
</dbReference>
<feature type="domain" description="Tyrosine specific protein phosphatases" evidence="1">
    <location>
        <begin position="1"/>
        <end position="68"/>
    </location>
</feature>
<gene>
    <name evidence="2" type="ORF">ROZALSC1DRAFT_27239</name>
</gene>
<sequence>MLNIVQIMDDEICKNKKKVAVHCHAGLGRTGVAIASYLVYSNKINAGVAIQQVRAKRPKALLTNKQCEFIQEFQTFLGQLRLTFPIGTQKIEYSDFLKRQKMILRGKEAIKYKSIPKFLELFVNRIFKETDLGFKNIDDFLVHSKGIDISDERSLLNNQDFKFIEIAKPIKLFTIIDSWLRSLDVNEDY</sequence>
<evidence type="ECO:0000313" key="3">
    <source>
        <dbReference type="Proteomes" id="UP000281549"/>
    </source>
</evidence>
<feature type="non-terminal residue" evidence="2">
    <location>
        <position position="189"/>
    </location>
</feature>
<dbReference type="Proteomes" id="UP000281549">
    <property type="component" value="Unassembled WGS sequence"/>
</dbReference>
<organism evidence="2 3">
    <name type="scientific">Rozella allomycis (strain CSF55)</name>
    <dbReference type="NCBI Taxonomy" id="988480"/>
    <lineage>
        <taxon>Eukaryota</taxon>
        <taxon>Fungi</taxon>
        <taxon>Fungi incertae sedis</taxon>
        <taxon>Cryptomycota</taxon>
        <taxon>Cryptomycota incertae sedis</taxon>
        <taxon>Rozella</taxon>
    </lineage>
</organism>
<dbReference type="InterPro" id="IPR050561">
    <property type="entry name" value="PTP"/>
</dbReference>
<dbReference type="SUPFAM" id="SSF52799">
    <property type="entry name" value="(Phosphotyrosine protein) phosphatases II"/>
    <property type="match status" value="1"/>
</dbReference>